<evidence type="ECO:0000256" key="2">
    <source>
        <dbReference type="ARBA" id="ARBA00022475"/>
    </source>
</evidence>
<feature type="domain" description="YceM-like C-terminal" evidence="9">
    <location>
        <begin position="1"/>
        <end position="102"/>
    </location>
</feature>
<feature type="transmembrane region" description="Helical" evidence="8">
    <location>
        <begin position="452"/>
        <end position="470"/>
    </location>
</feature>
<evidence type="ECO:0000256" key="7">
    <source>
        <dbReference type="ARBA" id="ARBA00023136"/>
    </source>
</evidence>
<organism evidence="10 11">
    <name type="scientific">Acrobeloides nanus</name>
    <dbReference type="NCBI Taxonomy" id="290746"/>
    <lineage>
        <taxon>Eukaryota</taxon>
        <taxon>Metazoa</taxon>
        <taxon>Ecdysozoa</taxon>
        <taxon>Nematoda</taxon>
        <taxon>Chromadorea</taxon>
        <taxon>Rhabditida</taxon>
        <taxon>Tylenchina</taxon>
        <taxon>Cephalobomorpha</taxon>
        <taxon>Cephaloboidea</taxon>
        <taxon>Cephalobidae</taxon>
        <taxon>Acrobeloides</taxon>
    </lineage>
</organism>
<dbReference type="GO" id="GO:0034204">
    <property type="term" value="P:lipid translocation"/>
    <property type="evidence" value="ECO:0007669"/>
    <property type="project" value="TreeGrafter"/>
</dbReference>
<dbReference type="WBParaSite" id="ACRNAN_scaffold54.g9908.t1">
    <property type="protein sequence ID" value="ACRNAN_scaffold54.g9908.t1"/>
    <property type="gene ID" value="ACRNAN_scaffold54.g9908"/>
</dbReference>
<feature type="transmembrane region" description="Helical" evidence="8">
    <location>
        <begin position="586"/>
        <end position="607"/>
    </location>
</feature>
<evidence type="ECO:0000313" key="10">
    <source>
        <dbReference type="Proteomes" id="UP000887540"/>
    </source>
</evidence>
<evidence type="ECO:0000313" key="11">
    <source>
        <dbReference type="WBParaSite" id="ACRNAN_scaffold54.g9908.t1"/>
    </source>
</evidence>
<dbReference type="Proteomes" id="UP000887540">
    <property type="component" value="Unplaced"/>
</dbReference>
<feature type="transmembrane region" description="Helical" evidence="8">
    <location>
        <begin position="366"/>
        <end position="383"/>
    </location>
</feature>
<keyword evidence="3 8" id="KW-0812">Transmembrane</keyword>
<feature type="transmembrane region" description="Helical" evidence="8">
    <location>
        <begin position="561"/>
        <end position="580"/>
    </location>
</feature>
<dbReference type="GO" id="GO:0005886">
    <property type="term" value="C:plasma membrane"/>
    <property type="evidence" value="ECO:0007669"/>
    <property type="project" value="UniProtKB-SubCell"/>
</dbReference>
<keyword evidence="10" id="KW-1185">Reference proteome</keyword>
<dbReference type="SUPFAM" id="SSF55347">
    <property type="entry name" value="Glyceraldehyde-3-phosphate dehydrogenase-like, C-terminal domain"/>
    <property type="match status" value="1"/>
</dbReference>
<dbReference type="GO" id="GO:0015648">
    <property type="term" value="F:lipid-linked peptidoglycan transporter activity"/>
    <property type="evidence" value="ECO:0007669"/>
    <property type="project" value="TreeGrafter"/>
</dbReference>
<evidence type="ECO:0000256" key="5">
    <source>
        <dbReference type="ARBA" id="ARBA00022984"/>
    </source>
</evidence>
<dbReference type="PANTHER" id="PTHR47019">
    <property type="entry name" value="LIPID II FLIPPASE MURJ"/>
    <property type="match status" value="1"/>
</dbReference>
<dbReference type="PRINTS" id="PR01806">
    <property type="entry name" value="VIRFACTRMVIN"/>
</dbReference>
<evidence type="ECO:0000256" key="1">
    <source>
        <dbReference type="ARBA" id="ARBA00004651"/>
    </source>
</evidence>
<keyword evidence="2" id="KW-1003">Cell membrane</keyword>
<proteinExistence type="inferred from homology"/>
<dbReference type="Pfam" id="PF21378">
    <property type="entry name" value="YceM-like_C"/>
    <property type="match status" value="1"/>
</dbReference>
<reference evidence="11" key="1">
    <citation type="submission" date="2022-11" db="UniProtKB">
        <authorList>
            <consortium name="WormBaseParasite"/>
        </authorList>
    </citation>
    <scope>IDENTIFICATION</scope>
</reference>
<feature type="transmembrane region" description="Helical" evidence="8">
    <location>
        <begin position="308"/>
        <end position="332"/>
    </location>
</feature>
<dbReference type="InterPro" id="IPR048477">
    <property type="entry name" value="YceM-like_C"/>
</dbReference>
<evidence type="ECO:0000256" key="4">
    <source>
        <dbReference type="ARBA" id="ARBA00022960"/>
    </source>
</evidence>
<protein>
    <submittedName>
        <fullName evidence="11">Lipid II flippase MurJ</fullName>
    </submittedName>
</protein>
<dbReference type="CDD" id="cd13123">
    <property type="entry name" value="MATE_MurJ_like"/>
    <property type="match status" value="1"/>
</dbReference>
<dbReference type="GO" id="GO:0008360">
    <property type="term" value="P:regulation of cell shape"/>
    <property type="evidence" value="ECO:0007669"/>
    <property type="project" value="UniProtKB-KW"/>
</dbReference>
<keyword evidence="5" id="KW-0573">Peptidoglycan synthesis</keyword>
<keyword evidence="7 8" id="KW-0472">Membrane</keyword>
<comment type="subcellular location">
    <subcellularLocation>
        <location evidence="1">Cell membrane</location>
        <topology evidence="1">Multi-pass membrane protein</topology>
    </subcellularLocation>
</comment>
<sequence length="666" mass="72395">MDKHRSNSVGPHDLYFTLLDDYLHVVDTALWLSGGKASLDGGTLLTNDAGEMLFAEHHFSAGPLQITTCMHRRAGSQRETVQAVTDGALIDITDMREWREERGQGVVHKPIPGWQSTLEQRGFVGCARHFIECVQNQTVPQTAGEQAVLAQRIVDKIWRDAMTPALQAFCPWVWIRTPMNLLKSLAAVSSMTMFSRVLGFARDAIVARIFGAGMATDAFFVAFKLPNLLRRIFAEGAFSQAFVPILAEYKSKQGEDATRVFVSYVSGLLTLALAVVTVAGMLAAPWVIMVTAPGFADTADKFALTSQLLKITFPYILLISLASLVGAILNTWNRFSIPAFAPTLLNISMIGFALFAAPYFNPPVLALAWAVTVGGVLQLVYQLPHLKKIGMLVLPRINFHDAGAMRVVKQMGPAILGVSVSQISLIINTIFASFLASGSVSWMYYADRLMEFPSGVLGVALGTILLPSLSKSFASGNHDEYNRLMDWGLRLCFLLALPSAVALGILSGPLTVSLFQYGKFTAFDALMTQRALIAYSVGLIGLIVVKVLAPGFYSRQDIKTPVKIAIVTLILTQLMNLAFIGPLKHAGLSLSIGLAACLNASLLYWQLRKQKIFTPQPGWMAFLLRLVVAVLVMSGVLLAPVDCAQSVLPVTSRYVDSFGVVAAFSQ</sequence>
<dbReference type="HAMAP" id="MF_02078">
    <property type="entry name" value="MurJ_MviN"/>
    <property type="match status" value="1"/>
</dbReference>
<dbReference type="AlphaFoldDB" id="A0A914E347"/>
<accession>A0A914E347</accession>
<feature type="transmembrane region" description="Helical" evidence="8">
    <location>
        <begin position="339"/>
        <end position="360"/>
    </location>
</feature>
<name>A0A914E347_9BILA</name>
<dbReference type="PANTHER" id="PTHR47019:SF1">
    <property type="entry name" value="LIPID II FLIPPASE MURJ"/>
    <property type="match status" value="1"/>
</dbReference>
<feature type="transmembrane region" description="Helical" evidence="8">
    <location>
        <begin position="532"/>
        <end position="549"/>
    </location>
</feature>
<evidence type="ECO:0000259" key="9">
    <source>
        <dbReference type="Pfam" id="PF21378"/>
    </source>
</evidence>
<evidence type="ECO:0000256" key="6">
    <source>
        <dbReference type="ARBA" id="ARBA00022989"/>
    </source>
</evidence>
<dbReference type="Pfam" id="PF03023">
    <property type="entry name" value="MurJ"/>
    <property type="match status" value="1"/>
</dbReference>
<dbReference type="NCBIfam" id="TIGR01695">
    <property type="entry name" value="murJ_mviN"/>
    <property type="match status" value="1"/>
</dbReference>
<feature type="transmembrane region" description="Helical" evidence="8">
    <location>
        <begin position="491"/>
        <end position="512"/>
    </location>
</feature>
<evidence type="ECO:0000256" key="8">
    <source>
        <dbReference type="SAM" id="Phobius"/>
    </source>
</evidence>
<dbReference type="InterPro" id="IPR004268">
    <property type="entry name" value="MurJ"/>
</dbReference>
<feature type="transmembrane region" description="Helical" evidence="8">
    <location>
        <begin position="205"/>
        <end position="223"/>
    </location>
</feature>
<keyword evidence="4" id="KW-0133">Cell shape</keyword>
<feature type="transmembrane region" description="Helical" evidence="8">
    <location>
        <begin position="414"/>
        <end position="440"/>
    </location>
</feature>
<keyword evidence="6 8" id="KW-1133">Transmembrane helix</keyword>
<feature type="transmembrane region" description="Helical" evidence="8">
    <location>
        <begin position="619"/>
        <end position="639"/>
    </location>
</feature>
<dbReference type="Gene3D" id="3.30.360.10">
    <property type="entry name" value="Dihydrodipicolinate Reductase, domain 2"/>
    <property type="match status" value="1"/>
</dbReference>
<evidence type="ECO:0000256" key="3">
    <source>
        <dbReference type="ARBA" id="ARBA00022692"/>
    </source>
</evidence>
<dbReference type="InterPro" id="IPR051050">
    <property type="entry name" value="Lipid_II_flippase_MurJ/MviN"/>
</dbReference>
<feature type="transmembrane region" description="Helical" evidence="8">
    <location>
        <begin position="260"/>
        <end position="288"/>
    </location>
</feature>